<comment type="caution">
    <text evidence="3">The sequence shown here is derived from an EMBL/GenBank/DDBJ whole genome shotgun (WGS) entry which is preliminary data.</text>
</comment>
<feature type="transmembrane region" description="Helical" evidence="2">
    <location>
        <begin position="461"/>
        <end position="484"/>
    </location>
</feature>
<evidence type="ECO:0000313" key="4">
    <source>
        <dbReference type="Proteomes" id="UP000182229"/>
    </source>
</evidence>
<dbReference type="Proteomes" id="UP000182229">
    <property type="component" value="Unassembled WGS sequence"/>
</dbReference>
<keyword evidence="2" id="KW-1133">Transmembrane helix</keyword>
<feature type="transmembrane region" description="Helical" evidence="2">
    <location>
        <begin position="427"/>
        <end position="449"/>
    </location>
</feature>
<feature type="transmembrane region" description="Helical" evidence="2">
    <location>
        <begin position="490"/>
        <end position="508"/>
    </location>
</feature>
<organism evidence="3 4">
    <name type="scientific">Cystobacter ferrugineus</name>
    <dbReference type="NCBI Taxonomy" id="83449"/>
    <lineage>
        <taxon>Bacteria</taxon>
        <taxon>Pseudomonadati</taxon>
        <taxon>Myxococcota</taxon>
        <taxon>Myxococcia</taxon>
        <taxon>Myxococcales</taxon>
        <taxon>Cystobacterineae</taxon>
        <taxon>Archangiaceae</taxon>
        <taxon>Cystobacter</taxon>
    </lineage>
</organism>
<dbReference type="RefSeq" id="WP_071903418.1">
    <property type="nucleotide sequence ID" value="NZ_MPIN01000014.1"/>
</dbReference>
<name>A0A1L9AZ85_9BACT</name>
<evidence type="ECO:0000256" key="1">
    <source>
        <dbReference type="SAM" id="MobiDB-lite"/>
    </source>
</evidence>
<evidence type="ECO:0000256" key="2">
    <source>
        <dbReference type="SAM" id="Phobius"/>
    </source>
</evidence>
<feature type="transmembrane region" description="Helical" evidence="2">
    <location>
        <begin position="385"/>
        <end position="407"/>
    </location>
</feature>
<sequence length="526" mass="56359">MKKLLVFVVLLAVGAGAAYHFGYLDRLGSWWPRTRLIPKDPALLTYFGPDTRELMLVQATELDFRLSGESQEKFEREVKDFQTKTGINTRRDVDAIASTLGLGIVRGYFDWKRLSVWLQSEGYTLTELGGVPAAVKPQSADVALDGRYLLIGPRGELERALSRKRGDQGLGNDSPLVRALDEIGWKHAVVGGMVSGSPVLALLGAVGPQMHSLLTTIDPTPEGIELRGTADAGSKLKADVLRAALEVMRKTLLLGTTLDSSPEARPLRDALEAATLESDDQGRVRGTLRLPATLADEASASLARAQLPAALQNLGQPFKNEDPAPSGQPSTSPQPPATTPAPTPVATVAAPVTPDWKPPVLGLILLVVALVTMSAKTRPGMFNVLFHPLFLLPFLVTTLGVFVFRWTGHAGGAFDVLALPLPEWHRFVSFPIAQTLALSAAVPLVFALLSAPVKWLRRFAAGLGVGFSAWLAVQALAHPAVPLIPPAYTLHWYAGNALVALILARLTLPPRRASGRATPARARPAV</sequence>
<dbReference type="STRING" id="83449.BON30_37865"/>
<dbReference type="AlphaFoldDB" id="A0A1L9AZ85"/>
<gene>
    <name evidence="3" type="ORF">BON30_37865</name>
</gene>
<protein>
    <submittedName>
        <fullName evidence="3">Uncharacterized protein</fullName>
    </submittedName>
</protein>
<evidence type="ECO:0000313" key="3">
    <source>
        <dbReference type="EMBL" id="OJH35321.1"/>
    </source>
</evidence>
<dbReference type="OrthoDB" id="5496530at2"/>
<feature type="compositionally biased region" description="Pro residues" evidence="1">
    <location>
        <begin position="332"/>
        <end position="343"/>
    </location>
</feature>
<keyword evidence="2" id="KW-0812">Transmembrane</keyword>
<keyword evidence="4" id="KW-1185">Reference proteome</keyword>
<feature type="region of interest" description="Disordered" evidence="1">
    <location>
        <begin position="315"/>
        <end position="346"/>
    </location>
</feature>
<accession>A0A1L9AZ85</accession>
<dbReference type="EMBL" id="MPIN01000014">
    <property type="protein sequence ID" value="OJH35321.1"/>
    <property type="molecule type" value="Genomic_DNA"/>
</dbReference>
<feature type="transmembrane region" description="Helical" evidence="2">
    <location>
        <begin position="356"/>
        <end position="373"/>
    </location>
</feature>
<reference evidence="4" key="1">
    <citation type="submission" date="2016-11" db="EMBL/GenBank/DDBJ databases">
        <authorList>
            <person name="Shukria A."/>
            <person name="Stevens D.C."/>
        </authorList>
    </citation>
    <scope>NUCLEOTIDE SEQUENCE [LARGE SCALE GENOMIC DNA]</scope>
    <source>
        <strain evidence="4">Cbfe23</strain>
    </source>
</reference>
<proteinExistence type="predicted"/>
<keyword evidence="2" id="KW-0472">Membrane</keyword>
<reference evidence="3 4" key="2">
    <citation type="submission" date="2016-12" db="EMBL/GenBank/DDBJ databases">
        <title>Draft Genome Sequence of Cystobacter ferrugineus Strain Cbfe23.</title>
        <authorList>
            <person name="Akbar S."/>
            <person name="Dowd S.E."/>
            <person name="Stevens D.C."/>
        </authorList>
    </citation>
    <scope>NUCLEOTIDE SEQUENCE [LARGE SCALE GENOMIC DNA]</scope>
    <source>
        <strain evidence="3 4">Cbfe23</strain>
    </source>
</reference>